<dbReference type="Gene3D" id="1.10.10.1450">
    <property type="match status" value="1"/>
</dbReference>
<accession>A0AA88HAB2</accession>
<reference evidence="1" key="1">
    <citation type="submission" date="2023-07" db="EMBL/GenBank/DDBJ databases">
        <title>Chromosome-level genome assembly of Artemia franciscana.</title>
        <authorList>
            <person name="Jo E."/>
        </authorList>
    </citation>
    <scope>NUCLEOTIDE SEQUENCE</scope>
    <source>
        <tissue evidence="1">Whole body</tissue>
    </source>
</reference>
<comment type="caution">
    <text evidence="1">The sequence shown here is derived from an EMBL/GenBank/DDBJ whole genome shotgun (WGS) entry which is preliminary data.</text>
</comment>
<dbReference type="EMBL" id="JAVRJZ010000105">
    <property type="protein sequence ID" value="KAK2703344.1"/>
    <property type="molecule type" value="Genomic_DNA"/>
</dbReference>
<organism evidence="1 2">
    <name type="scientific">Artemia franciscana</name>
    <name type="common">Brine shrimp</name>
    <name type="synonym">Artemia sanfranciscana</name>
    <dbReference type="NCBI Taxonomy" id="6661"/>
    <lineage>
        <taxon>Eukaryota</taxon>
        <taxon>Metazoa</taxon>
        <taxon>Ecdysozoa</taxon>
        <taxon>Arthropoda</taxon>
        <taxon>Crustacea</taxon>
        <taxon>Branchiopoda</taxon>
        <taxon>Anostraca</taxon>
        <taxon>Artemiidae</taxon>
        <taxon>Artemia</taxon>
    </lineage>
</organism>
<dbReference type="AlphaFoldDB" id="A0AA88HAB2"/>
<name>A0AA88HAB2_ARTSF</name>
<proteinExistence type="predicted"/>
<sequence>MFEQGNQAFPESKRTDFLPPRLYFGVSVRRLDLLEGTNEWLSGWSVVSENPESHDRHLYVTCSCEWCKSNPLKQRYSIKFCVKLGKSVTETFDMIKQAYPDVALAGRGVFQWHQAFLKGREEVADEDLRQTPKM</sequence>
<protein>
    <submittedName>
        <fullName evidence="1">Uncharacterized protein</fullName>
    </submittedName>
</protein>
<gene>
    <name evidence="1" type="ORF">QYM36_018193</name>
</gene>
<keyword evidence="2" id="KW-1185">Reference proteome</keyword>
<dbReference type="Proteomes" id="UP001187531">
    <property type="component" value="Unassembled WGS sequence"/>
</dbReference>
<evidence type="ECO:0000313" key="1">
    <source>
        <dbReference type="EMBL" id="KAK2703344.1"/>
    </source>
</evidence>
<evidence type="ECO:0000313" key="2">
    <source>
        <dbReference type="Proteomes" id="UP001187531"/>
    </source>
</evidence>